<evidence type="ECO:0000313" key="7">
    <source>
        <dbReference type="Proteomes" id="UP001408789"/>
    </source>
</evidence>
<proteinExistence type="inferred from homology"/>
<evidence type="ECO:0000256" key="2">
    <source>
        <dbReference type="ARBA" id="ARBA00022676"/>
    </source>
</evidence>
<dbReference type="SUPFAM" id="SSF53756">
    <property type="entry name" value="UDP-Glycosyltransferase/glycogen phosphorylase"/>
    <property type="match status" value="1"/>
</dbReference>
<dbReference type="AlphaFoldDB" id="A0AAP0D0D4"/>
<comment type="similarity">
    <text evidence="1 4">Belongs to the UDP-glycosyltransferase family.</text>
</comment>
<evidence type="ECO:0000313" key="6">
    <source>
        <dbReference type="EMBL" id="KAK9062559.1"/>
    </source>
</evidence>
<keyword evidence="3 4" id="KW-0808">Transferase</keyword>
<sequence length="438" mass="48366">MTSGHRKILIVAYPGQGLINPSLRLATRLLKMNVSVTFSTSLRVIQTLDKQTTPPGLSFAPFSDGHDDFVIGNPPPTTLQNHISDFATTGAPAVAKTIASAAAGGEPFHHVIYTTIIPWVARVARAHNLNSTLFWCQPAIVLDIYYYYFHGFEELIRSANRNPNDPICLPGMPALKMADLPSFFLPSSPEEHEFLLPLYKDHIDVVMKTGSRILLNCFEELEFESMRAIEKFRFIPIGPLNEKDSYGKPDGGYVVNWLDTKPKKSVVYVSFGSISRLSSDQAEEIADGLLASGRPFLWVIRNGDEAGKLSKLEELKKQGMIVSWCCQVEVLSHEAIGCFVMHCGWNSTVEALAAGVPIVAYPQWTDQATNAKMIEDVWKTGIRVRREGGGVVVEGKEVARCVEKVMGDEEISRNASKWKELASEAVNNGNLQALLDDA</sequence>
<dbReference type="CDD" id="cd03784">
    <property type="entry name" value="GT1_Gtf-like"/>
    <property type="match status" value="1"/>
</dbReference>
<dbReference type="EMBL" id="JBCNJP010000019">
    <property type="protein sequence ID" value="KAK9062559.1"/>
    <property type="molecule type" value="Genomic_DNA"/>
</dbReference>
<name>A0AAP0D0D4_9ASTR</name>
<dbReference type="EC" id="2.4.1.-" evidence="5"/>
<gene>
    <name evidence="6" type="ORF">SSX86_019746</name>
</gene>
<evidence type="ECO:0000256" key="4">
    <source>
        <dbReference type="RuleBase" id="RU003718"/>
    </source>
</evidence>
<keyword evidence="7" id="KW-1185">Reference proteome</keyword>
<accession>A0AAP0D0D4</accession>
<protein>
    <recommendedName>
        <fullName evidence="5">Glycosyltransferase</fullName>
        <ecNumber evidence="5">2.4.1.-</ecNumber>
    </recommendedName>
</protein>
<comment type="caution">
    <text evidence="6">The sequence shown here is derived from an EMBL/GenBank/DDBJ whole genome shotgun (WGS) entry which is preliminary data.</text>
</comment>
<evidence type="ECO:0000256" key="5">
    <source>
        <dbReference type="RuleBase" id="RU362057"/>
    </source>
</evidence>
<dbReference type="FunFam" id="3.40.50.2000:FF:000019">
    <property type="entry name" value="Glycosyltransferase"/>
    <property type="match status" value="1"/>
</dbReference>
<dbReference type="PANTHER" id="PTHR11926:SF870">
    <property type="entry name" value="UDP-GLYCOSYLTRANSFERASE 75B1"/>
    <property type="match status" value="1"/>
</dbReference>
<dbReference type="InterPro" id="IPR035595">
    <property type="entry name" value="UDP_glycos_trans_CS"/>
</dbReference>
<dbReference type="Proteomes" id="UP001408789">
    <property type="component" value="Unassembled WGS sequence"/>
</dbReference>
<organism evidence="6 7">
    <name type="scientific">Deinandra increscens subsp. villosa</name>
    <dbReference type="NCBI Taxonomy" id="3103831"/>
    <lineage>
        <taxon>Eukaryota</taxon>
        <taxon>Viridiplantae</taxon>
        <taxon>Streptophyta</taxon>
        <taxon>Embryophyta</taxon>
        <taxon>Tracheophyta</taxon>
        <taxon>Spermatophyta</taxon>
        <taxon>Magnoliopsida</taxon>
        <taxon>eudicotyledons</taxon>
        <taxon>Gunneridae</taxon>
        <taxon>Pentapetalae</taxon>
        <taxon>asterids</taxon>
        <taxon>campanulids</taxon>
        <taxon>Asterales</taxon>
        <taxon>Asteraceae</taxon>
        <taxon>Asteroideae</taxon>
        <taxon>Heliantheae alliance</taxon>
        <taxon>Madieae</taxon>
        <taxon>Madiinae</taxon>
        <taxon>Deinandra</taxon>
    </lineage>
</organism>
<dbReference type="PROSITE" id="PS00375">
    <property type="entry name" value="UDPGT"/>
    <property type="match status" value="1"/>
</dbReference>
<dbReference type="GO" id="GO:0080044">
    <property type="term" value="F:quercetin 7-O-glucosyltransferase activity"/>
    <property type="evidence" value="ECO:0007669"/>
    <property type="project" value="TreeGrafter"/>
</dbReference>
<keyword evidence="2 4" id="KW-0328">Glycosyltransferase</keyword>
<dbReference type="GO" id="GO:0080043">
    <property type="term" value="F:quercetin 3-O-glucosyltransferase activity"/>
    <property type="evidence" value="ECO:0007669"/>
    <property type="project" value="TreeGrafter"/>
</dbReference>
<dbReference type="PANTHER" id="PTHR11926">
    <property type="entry name" value="GLUCOSYL/GLUCURONOSYL TRANSFERASES"/>
    <property type="match status" value="1"/>
</dbReference>
<dbReference type="InterPro" id="IPR002213">
    <property type="entry name" value="UDP_glucos_trans"/>
</dbReference>
<reference evidence="6 7" key="1">
    <citation type="submission" date="2024-04" db="EMBL/GenBank/DDBJ databases">
        <title>The reference genome of an endangered Asteraceae, Deinandra increscens subsp. villosa, native to the Central Coast of California.</title>
        <authorList>
            <person name="Guilliams M."/>
            <person name="Hasenstab-Lehman K."/>
            <person name="Meyer R."/>
            <person name="Mcevoy S."/>
        </authorList>
    </citation>
    <scope>NUCLEOTIDE SEQUENCE [LARGE SCALE GENOMIC DNA]</scope>
    <source>
        <tissue evidence="6">Leaf</tissue>
    </source>
</reference>
<evidence type="ECO:0000256" key="1">
    <source>
        <dbReference type="ARBA" id="ARBA00009995"/>
    </source>
</evidence>
<evidence type="ECO:0000256" key="3">
    <source>
        <dbReference type="ARBA" id="ARBA00022679"/>
    </source>
</evidence>
<dbReference type="Gene3D" id="3.40.50.2000">
    <property type="entry name" value="Glycogen Phosphorylase B"/>
    <property type="match status" value="2"/>
</dbReference>
<dbReference type="Pfam" id="PF00201">
    <property type="entry name" value="UDPGT"/>
    <property type="match status" value="1"/>
</dbReference>